<dbReference type="GO" id="GO:0016301">
    <property type="term" value="F:kinase activity"/>
    <property type="evidence" value="ECO:0007669"/>
    <property type="project" value="UniProtKB-KW"/>
</dbReference>
<dbReference type="CDD" id="cd17546">
    <property type="entry name" value="REC_hyHK_CKI1_RcsC-like"/>
    <property type="match status" value="1"/>
</dbReference>
<proteinExistence type="predicted"/>
<evidence type="ECO:0000313" key="5">
    <source>
        <dbReference type="EMBL" id="GFR95542.1"/>
    </source>
</evidence>
<feature type="domain" description="Response regulatory" evidence="4">
    <location>
        <begin position="1"/>
        <end position="105"/>
    </location>
</feature>
<dbReference type="SMART" id="SM00448">
    <property type="entry name" value="REC"/>
    <property type="match status" value="1"/>
</dbReference>
<dbReference type="PANTHER" id="PTHR45339:SF1">
    <property type="entry name" value="HYBRID SIGNAL TRANSDUCTION HISTIDINE KINASE J"/>
    <property type="match status" value="1"/>
</dbReference>
<dbReference type="PANTHER" id="PTHR45339">
    <property type="entry name" value="HYBRID SIGNAL TRANSDUCTION HISTIDINE KINASE J"/>
    <property type="match status" value="1"/>
</dbReference>
<dbReference type="Proteomes" id="UP000762676">
    <property type="component" value="Unassembled WGS sequence"/>
</dbReference>
<name>A0AAV4HBM2_9GAST</name>
<dbReference type="SUPFAM" id="SSF52172">
    <property type="entry name" value="CheY-like"/>
    <property type="match status" value="1"/>
</dbReference>
<evidence type="ECO:0000256" key="3">
    <source>
        <dbReference type="PROSITE-ProRule" id="PRU00169"/>
    </source>
</evidence>
<dbReference type="GO" id="GO:0000160">
    <property type="term" value="P:phosphorelay signal transduction system"/>
    <property type="evidence" value="ECO:0007669"/>
    <property type="project" value="UniProtKB-KW"/>
</dbReference>
<reference evidence="5 6" key="1">
    <citation type="journal article" date="2021" name="Elife">
        <title>Chloroplast acquisition without the gene transfer in kleptoplastic sea slugs, Plakobranchus ocellatus.</title>
        <authorList>
            <person name="Maeda T."/>
            <person name="Takahashi S."/>
            <person name="Yoshida T."/>
            <person name="Shimamura S."/>
            <person name="Takaki Y."/>
            <person name="Nagai Y."/>
            <person name="Toyoda A."/>
            <person name="Suzuki Y."/>
            <person name="Arimoto A."/>
            <person name="Ishii H."/>
            <person name="Satoh N."/>
            <person name="Nishiyama T."/>
            <person name="Hasebe M."/>
            <person name="Maruyama T."/>
            <person name="Minagawa J."/>
            <person name="Obokata J."/>
            <person name="Shigenobu S."/>
        </authorList>
    </citation>
    <scope>NUCLEOTIDE SEQUENCE [LARGE SCALE GENOMIC DNA]</scope>
</reference>
<dbReference type="InterPro" id="IPR011006">
    <property type="entry name" value="CheY-like_superfamily"/>
</dbReference>
<gene>
    <name evidence="5" type="ORF">ElyMa_004431500</name>
</gene>
<dbReference type="Pfam" id="PF00072">
    <property type="entry name" value="Response_reg"/>
    <property type="match status" value="1"/>
</dbReference>
<evidence type="ECO:0000256" key="2">
    <source>
        <dbReference type="ARBA" id="ARBA00023012"/>
    </source>
</evidence>
<keyword evidence="2" id="KW-0902">Two-component regulatory system</keyword>
<organism evidence="5 6">
    <name type="scientific">Elysia marginata</name>
    <dbReference type="NCBI Taxonomy" id="1093978"/>
    <lineage>
        <taxon>Eukaryota</taxon>
        <taxon>Metazoa</taxon>
        <taxon>Spiralia</taxon>
        <taxon>Lophotrochozoa</taxon>
        <taxon>Mollusca</taxon>
        <taxon>Gastropoda</taxon>
        <taxon>Heterobranchia</taxon>
        <taxon>Euthyneura</taxon>
        <taxon>Panpulmonata</taxon>
        <taxon>Sacoglossa</taxon>
        <taxon>Placobranchoidea</taxon>
        <taxon>Plakobranchidae</taxon>
        <taxon>Elysia</taxon>
    </lineage>
</organism>
<accession>A0AAV4HBM2</accession>
<feature type="modified residue" description="4-aspartylphosphate" evidence="3">
    <location>
        <position position="38"/>
    </location>
</feature>
<evidence type="ECO:0000259" key="4">
    <source>
        <dbReference type="PROSITE" id="PS50110"/>
    </source>
</evidence>
<dbReference type="Gene3D" id="3.40.50.2300">
    <property type="match status" value="1"/>
</dbReference>
<dbReference type="PROSITE" id="PS50110">
    <property type="entry name" value="RESPONSE_REGULATORY"/>
    <property type="match status" value="1"/>
</dbReference>
<keyword evidence="6" id="KW-1185">Reference proteome</keyword>
<sequence>MVAEGMLEQLGYQVTTARNGQQCLDRCQKALFDLVLMDCNMPVMDGYEACRQLRNNAKTCDIPVVALTANALSHDRERCYRAGMQDYIAKPFDRSTLKQTLEKWL</sequence>
<keyword evidence="1 3" id="KW-0597">Phosphoprotein</keyword>
<keyword evidence="5" id="KW-0808">Transferase</keyword>
<dbReference type="EMBL" id="BMAT01008931">
    <property type="protein sequence ID" value="GFR95542.1"/>
    <property type="molecule type" value="Genomic_DNA"/>
</dbReference>
<dbReference type="AlphaFoldDB" id="A0AAV4HBM2"/>
<evidence type="ECO:0000313" key="6">
    <source>
        <dbReference type="Proteomes" id="UP000762676"/>
    </source>
</evidence>
<keyword evidence="5" id="KW-0418">Kinase</keyword>
<evidence type="ECO:0000256" key="1">
    <source>
        <dbReference type="ARBA" id="ARBA00022553"/>
    </source>
</evidence>
<comment type="caution">
    <text evidence="5">The sequence shown here is derived from an EMBL/GenBank/DDBJ whole genome shotgun (WGS) entry which is preliminary data.</text>
</comment>
<protein>
    <submittedName>
        <fullName evidence="5">Histidine kinase</fullName>
    </submittedName>
</protein>
<dbReference type="InterPro" id="IPR001789">
    <property type="entry name" value="Sig_transdc_resp-reg_receiver"/>
</dbReference>